<evidence type="ECO:0000256" key="1">
    <source>
        <dbReference type="SAM" id="SignalP"/>
    </source>
</evidence>
<feature type="signal peptide" evidence="1">
    <location>
        <begin position="1"/>
        <end position="19"/>
    </location>
</feature>
<sequence length="764" mass="82356">MKNYPCFLVYMVAAVSALAGMLSSCTSNEDPAPGLRGGNAFVYGDTESSIESVVYTVDADKVYTFYFSPTKGLVDLDAMLLADDYIKIVTNTPTGEIDLTSAGNSLVYKNLEVSSATADKVSRKSLSLQLTSTTTLEMNLDVAMTDGTSLLAAYDGLCFNGETGADAITLDKQIFFYYMGDAENGAGTSNYYLAVTNLEDWQGSGENFKPLSEGYILTLDFYGEKGDDWTAFPDGTFTESSGHEAQTYYSASAYSFVTYCAASGTSTDLKLTGEPVTVTRNDNGTVTVTAEFIDVDGNDRTITFTGELNISNGTFTSYLPQIGKDVYFDGIPTEERPGMGATANYYGDLYGVGSGLIEVLMYDTATANNIPGGYAMTVTFCTNTFNDTKNLRIPEGTYQVNETMGQFTALPGSEVEIPLFAIVVPSGTYASYTDETETGYYSYASGGTIKVSQSGDSGYYTLEFDLVTRDGYTITGAYNGDIEISDQSEDDGNDGSTNLEENVEMDLSYLPSASCFPRDQIYAAGLGMIDVDDIDNAELFTPVGQACGYQVIDIGAATGYFEPNPLFPERGKLHEGDVIRMDLLVEPGTEDRITPGTYTVTSNRYPAQMKPGVCVRGYTGTEGNDGTRYLALKNAIGNGFPYGLADEYKTDEYRDEYFMIDGPLNIASVDKFACIYEGTVTISKSDKGENWYTFDIDGKDVLKHTISGTWTGPVYLNGDTSSPVLPSGMPAVSSVSYDNHVSALGMLKSAGLSTCPARRVSFGR</sequence>
<dbReference type="EMBL" id="JADIMH010000006">
    <property type="protein sequence ID" value="MBO8466263.1"/>
    <property type="molecule type" value="Genomic_DNA"/>
</dbReference>
<dbReference type="PROSITE" id="PS51257">
    <property type="entry name" value="PROKAR_LIPOPROTEIN"/>
    <property type="match status" value="1"/>
</dbReference>
<evidence type="ECO:0000313" key="2">
    <source>
        <dbReference type="EMBL" id="MBO8466263.1"/>
    </source>
</evidence>
<protein>
    <recommendedName>
        <fullName evidence="4">Lipoprotein</fullName>
    </recommendedName>
</protein>
<name>A0A9D9NA96_9BACT</name>
<proteinExistence type="predicted"/>
<evidence type="ECO:0008006" key="4">
    <source>
        <dbReference type="Google" id="ProtNLM"/>
    </source>
</evidence>
<dbReference type="AlphaFoldDB" id="A0A9D9NA96"/>
<reference evidence="2" key="1">
    <citation type="submission" date="2020-10" db="EMBL/GenBank/DDBJ databases">
        <authorList>
            <person name="Gilroy R."/>
        </authorList>
    </citation>
    <scope>NUCLEOTIDE SEQUENCE</scope>
    <source>
        <strain evidence="2">B1-15692</strain>
    </source>
</reference>
<evidence type="ECO:0000313" key="3">
    <source>
        <dbReference type="Proteomes" id="UP000823660"/>
    </source>
</evidence>
<organism evidence="2 3">
    <name type="scientific">Candidatus Cryptobacteroides faecipullorum</name>
    <dbReference type="NCBI Taxonomy" id="2840764"/>
    <lineage>
        <taxon>Bacteria</taxon>
        <taxon>Pseudomonadati</taxon>
        <taxon>Bacteroidota</taxon>
        <taxon>Bacteroidia</taxon>
        <taxon>Bacteroidales</taxon>
        <taxon>Candidatus Cryptobacteroides</taxon>
    </lineage>
</organism>
<comment type="caution">
    <text evidence="2">The sequence shown here is derived from an EMBL/GenBank/DDBJ whole genome shotgun (WGS) entry which is preliminary data.</text>
</comment>
<accession>A0A9D9NA96</accession>
<dbReference type="Proteomes" id="UP000823660">
    <property type="component" value="Unassembled WGS sequence"/>
</dbReference>
<keyword evidence="1" id="KW-0732">Signal</keyword>
<gene>
    <name evidence="2" type="ORF">IAB99_00680</name>
</gene>
<reference evidence="2" key="2">
    <citation type="journal article" date="2021" name="PeerJ">
        <title>Extensive microbial diversity within the chicken gut microbiome revealed by metagenomics and culture.</title>
        <authorList>
            <person name="Gilroy R."/>
            <person name="Ravi A."/>
            <person name="Getino M."/>
            <person name="Pursley I."/>
            <person name="Horton D.L."/>
            <person name="Alikhan N.F."/>
            <person name="Baker D."/>
            <person name="Gharbi K."/>
            <person name="Hall N."/>
            <person name="Watson M."/>
            <person name="Adriaenssens E.M."/>
            <person name="Foster-Nyarko E."/>
            <person name="Jarju S."/>
            <person name="Secka A."/>
            <person name="Antonio M."/>
            <person name="Oren A."/>
            <person name="Chaudhuri R.R."/>
            <person name="La Ragione R."/>
            <person name="Hildebrand F."/>
            <person name="Pallen M.J."/>
        </authorList>
    </citation>
    <scope>NUCLEOTIDE SEQUENCE</scope>
    <source>
        <strain evidence="2">B1-15692</strain>
    </source>
</reference>
<feature type="chain" id="PRO_5038877094" description="Lipoprotein" evidence="1">
    <location>
        <begin position="20"/>
        <end position="764"/>
    </location>
</feature>